<name>A0A9Q8LIX0_PASFU</name>
<dbReference type="GeneID" id="71985504"/>
<dbReference type="OrthoDB" id="1696280at2759"/>
<dbReference type="Pfam" id="PF00378">
    <property type="entry name" value="ECH_1"/>
    <property type="match status" value="1"/>
</dbReference>
<proteinExistence type="predicted"/>
<dbReference type="KEGG" id="ffu:CLAFUR5_05626"/>
<dbReference type="SUPFAM" id="SSF52096">
    <property type="entry name" value="ClpP/crotonase"/>
    <property type="match status" value="1"/>
</dbReference>
<accession>A0A9Q8LIX0</accession>
<dbReference type="PANTHER" id="PTHR11941">
    <property type="entry name" value="ENOYL-COA HYDRATASE-RELATED"/>
    <property type="match status" value="1"/>
</dbReference>
<gene>
    <name evidence="2" type="ORF">CLAFUR5_05626</name>
</gene>
<dbReference type="CDD" id="cd06558">
    <property type="entry name" value="crotonase-like"/>
    <property type="match status" value="1"/>
</dbReference>
<dbReference type="InterPro" id="IPR029045">
    <property type="entry name" value="ClpP/crotonase-like_dom_sf"/>
</dbReference>
<evidence type="ECO:0000313" key="3">
    <source>
        <dbReference type="Proteomes" id="UP000756132"/>
    </source>
</evidence>
<dbReference type="PANTHER" id="PTHR11941:SF75">
    <property type="entry name" value="ENOYL-COA HYDRATASE_ISOMERASE FAMILY PROTEIN"/>
    <property type="match status" value="1"/>
</dbReference>
<dbReference type="GO" id="GO:0004165">
    <property type="term" value="F:delta(3)-delta(2)-enoyl-CoA isomerase activity"/>
    <property type="evidence" value="ECO:0007669"/>
    <property type="project" value="TreeGrafter"/>
</dbReference>
<dbReference type="GO" id="GO:0005777">
    <property type="term" value="C:peroxisome"/>
    <property type="evidence" value="ECO:0007669"/>
    <property type="project" value="TreeGrafter"/>
</dbReference>
<protein>
    <submittedName>
        <fullName evidence="2">Enoyl-CoA delta isomerase 1, peroxisomal</fullName>
    </submittedName>
</protein>
<dbReference type="GO" id="GO:0006635">
    <property type="term" value="P:fatty acid beta-oxidation"/>
    <property type="evidence" value="ECO:0007669"/>
    <property type="project" value="TreeGrafter"/>
</dbReference>
<dbReference type="InterPro" id="IPR001753">
    <property type="entry name" value="Enoyl-CoA_hydra/iso"/>
</dbReference>
<keyword evidence="3" id="KW-1185">Reference proteome</keyword>
<evidence type="ECO:0000313" key="2">
    <source>
        <dbReference type="EMBL" id="UJO17438.1"/>
    </source>
</evidence>
<dbReference type="AlphaFoldDB" id="A0A9Q8LIX0"/>
<dbReference type="EMBL" id="CP090167">
    <property type="protein sequence ID" value="UJO17438.1"/>
    <property type="molecule type" value="Genomic_DNA"/>
</dbReference>
<keyword evidence="1" id="KW-0843">Virulence</keyword>
<reference evidence="2" key="2">
    <citation type="journal article" date="2022" name="Microb. Genom.">
        <title>A chromosome-scale genome assembly of the tomato pathogen Cladosporium fulvum reveals a compartmentalized genome architecture and the presence of a dispensable chromosome.</title>
        <authorList>
            <person name="Zaccaron A.Z."/>
            <person name="Chen L.H."/>
            <person name="Samaras A."/>
            <person name="Stergiopoulos I."/>
        </authorList>
    </citation>
    <scope>NUCLEOTIDE SEQUENCE</scope>
    <source>
        <strain evidence="2">Race5_Kim</strain>
    </source>
</reference>
<dbReference type="Gene3D" id="3.90.226.10">
    <property type="entry name" value="2-enoyl-CoA Hydratase, Chain A, domain 1"/>
    <property type="match status" value="1"/>
</dbReference>
<dbReference type="RefSeq" id="XP_047761804.1">
    <property type="nucleotide sequence ID" value="XM_047904774.1"/>
</dbReference>
<keyword evidence="2" id="KW-0413">Isomerase</keyword>
<organism evidence="2 3">
    <name type="scientific">Passalora fulva</name>
    <name type="common">Tomato leaf mold</name>
    <name type="synonym">Cladosporium fulvum</name>
    <dbReference type="NCBI Taxonomy" id="5499"/>
    <lineage>
        <taxon>Eukaryota</taxon>
        <taxon>Fungi</taxon>
        <taxon>Dikarya</taxon>
        <taxon>Ascomycota</taxon>
        <taxon>Pezizomycotina</taxon>
        <taxon>Dothideomycetes</taxon>
        <taxon>Dothideomycetidae</taxon>
        <taxon>Mycosphaerellales</taxon>
        <taxon>Mycosphaerellaceae</taxon>
        <taxon>Fulvia</taxon>
    </lineage>
</organism>
<dbReference type="Proteomes" id="UP000756132">
    <property type="component" value="Chromosome 5"/>
</dbReference>
<evidence type="ECO:0000256" key="1">
    <source>
        <dbReference type="ARBA" id="ARBA00023026"/>
    </source>
</evidence>
<sequence length="282" mass="31453">MSPIQSSSGTILFELPIRGGDGSKGQVVATESSPQVYLLTFSNGPDNRLITAFCRALILALDIIEHRYPPGVVVTTSAVPKFYSNGMDIEHSQFTRAYMPDTLYALWHRLLTYPRPTIALINGHAFAGGMMVAMMHDYRVMNPHKGYLCLNELELGMPLRPPMLSVFRMKLSAATLRKLLLEAYRFKALDALKEGLVDHLGGLDETLAYVEDLQLVKKAQPGGSGKSVYGEIKREMWRETVDLLEGWAEGHVRDSKTADRARGEKRSSLANVEAWERTKAKL</sequence>
<reference evidence="2" key="1">
    <citation type="submission" date="2021-12" db="EMBL/GenBank/DDBJ databases">
        <authorList>
            <person name="Zaccaron A."/>
            <person name="Stergiopoulos I."/>
        </authorList>
    </citation>
    <scope>NUCLEOTIDE SEQUENCE</scope>
    <source>
        <strain evidence="2">Race5_Kim</strain>
    </source>
</reference>